<proteinExistence type="predicted"/>
<dbReference type="Pfam" id="PF09357">
    <property type="entry name" value="RteC"/>
    <property type="match status" value="1"/>
</dbReference>
<dbReference type="InterPro" id="IPR018534">
    <property type="entry name" value="Tet_reg_excision_RteC"/>
</dbReference>
<dbReference type="Proteomes" id="UP000192980">
    <property type="component" value="Unassembled WGS sequence"/>
</dbReference>
<organism evidence="1 2">
    <name type="scientific">Sphingobacterium psychroaquaticum</name>
    <dbReference type="NCBI Taxonomy" id="561061"/>
    <lineage>
        <taxon>Bacteria</taxon>
        <taxon>Pseudomonadati</taxon>
        <taxon>Bacteroidota</taxon>
        <taxon>Sphingobacteriia</taxon>
        <taxon>Sphingobacteriales</taxon>
        <taxon>Sphingobacteriaceae</taxon>
        <taxon>Sphingobacterium</taxon>
    </lineage>
</organism>
<accession>A0A1X7IL71</accession>
<dbReference type="STRING" id="561061.SAMN05660862_0992"/>
<evidence type="ECO:0000313" key="2">
    <source>
        <dbReference type="Proteomes" id="UP000192980"/>
    </source>
</evidence>
<name>A0A1X7IL71_9SPHI</name>
<dbReference type="EMBL" id="FXAU01000001">
    <property type="protein sequence ID" value="SMG15706.1"/>
    <property type="molecule type" value="Genomic_DNA"/>
</dbReference>
<gene>
    <name evidence="1" type="ORF">SAMN05660862_0992</name>
</gene>
<sequence>MIREKSKEAMGILGETLAVTEPWEDARINCIQRLLQELKAEALRHGFTDREEEIAFFKEDKPFYCGHLMFAYMTQKLRLDSPDWSEIFVRQFYQAKLNDINSFFDDHKEIVSYYRSKADHLDEVLFVRGRTICPTWLCTQRIDADERFSTLGDYPFSQIIANELTARYINELLEGRPKDAPDDPDAPVLKWTGDSINFYELAYGIHCTGQLNNGNAEIIEVIRALARAFGVEVKRPYRRFAEIKRRKRLSRTQYINSMGTSLNQKLEDEDAYIP</sequence>
<keyword evidence="2" id="KW-1185">Reference proteome</keyword>
<dbReference type="AlphaFoldDB" id="A0A1X7IL71"/>
<evidence type="ECO:0000313" key="1">
    <source>
        <dbReference type="EMBL" id="SMG15706.1"/>
    </source>
</evidence>
<protein>
    <submittedName>
        <fullName evidence="1">RteC protein</fullName>
    </submittedName>
</protein>
<dbReference type="OrthoDB" id="790983at2"/>
<reference evidence="1 2" key="1">
    <citation type="submission" date="2017-04" db="EMBL/GenBank/DDBJ databases">
        <authorList>
            <person name="Afonso C.L."/>
            <person name="Miller P.J."/>
            <person name="Scott M.A."/>
            <person name="Spackman E."/>
            <person name="Goraichik I."/>
            <person name="Dimitrov K.M."/>
            <person name="Suarez D.L."/>
            <person name="Swayne D.E."/>
        </authorList>
    </citation>
    <scope>NUCLEOTIDE SEQUENCE [LARGE SCALE GENOMIC DNA]</scope>
    <source>
        <strain evidence="1 2">DSM 22418</strain>
    </source>
</reference>
<dbReference type="RefSeq" id="WP_085471806.1">
    <property type="nucleotide sequence ID" value="NZ_FXAU01000001.1"/>
</dbReference>